<keyword evidence="10" id="KW-1185">Reference proteome</keyword>
<dbReference type="InterPro" id="IPR011042">
    <property type="entry name" value="6-blade_b-propeller_TolB-like"/>
</dbReference>
<organism evidence="9">
    <name type="scientific">Xanthomonas indica</name>
    <dbReference type="NCBI Taxonomy" id="2912242"/>
    <lineage>
        <taxon>Bacteria</taxon>
        <taxon>Pseudomonadati</taxon>
        <taxon>Pseudomonadota</taxon>
        <taxon>Gammaproteobacteria</taxon>
        <taxon>Lysobacterales</taxon>
        <taxon>Lysobacteraceae</taxon>
        <taxon>Xanthomonas</taxon>
    </lineage>
</organism>
<evidence type="ECO:0000256" key="4">
    <source>
        <dbReference type="ARBA" id="ARBA00022946"/>
    </source>
</evidence>
<evidence type="ECO:0000313" key="9">
    <source>
        <dbReference type="EMBL" id="XCI81832.1"/>
    </source>
</evidence>
<dbReference type="KEGG" id="xin:Q7W82_06645"/>
<proteinExistence type="predicted"/>
<evidence type="ECO:0000259" key="7">
    <source>
        <dbReference type="Pfam" id="PF00326"/>
    </source>
</evidence>
<reference evidence="8 10" key="1">
    <citation type="journal article" date="2022" name="Curr. Microbiol.">
        <title>Xanthomonas indica sp. nov., a Novel Member of Non-Pathogenic Xanthomonas Community from Healthy Rice Seeds.</title>
        <authorList>
            <person name="Rana R."/>
            <person name="Madhavan V.N."/>
            <person name="Saroha T."/>
            <person name="Bansal K."/>
            <person name="Kaur A."/>
            <person name="Sonti R.V."/>
            <person name="Patel H.K."/>
            <person name="Patil P.B."/>
        </authorList>
    </citation>
    <scope>NUCLEOTIDE SEQUENCE [LARGE SCALE GENOMIC DNA]</scope>
    <source>
        <strain evidence="8 10">PPL560</strain>
    </source>
</reference>
<evidence type="ECO:0000256" key="5">
    <source>
        <dbReference type="SAM" id="MobiDB-lite"/>
    </source>
</evidence>
<accession>A0AAU8I8V1</accession>
<dbReference type="EMBL" id="CP131914">
    <property type="protein sequence ID" value="XCI81832.1"/>
    <property type="molecule type" value="Genomic_DNA"/>
</dbReference>
<dbReference type="InterPro" id="IPR001375">
    <property type="entry name" value="Peptidase_S9_cat"/>
</dbReference>
<evidence type="ECO:0000313" key="10">
    <source>
        <dbReference type="Proteomes" id="UP001430647"/>
    </source>
</evidence>
<dbReference type="Gene3D" id="3.40.50.1820">
    <property type="entry name" value="alpha/beta hydrolase"/>
    <property type="match status" value="1"/>
</dbReference>
<evidence type="ECO:0000313" key="8">
    <source>
        <dbReference type="EMBL" id="MCI2262912.1"/>
    </source>
</evidence>
<dbReference type="Proteomes" id="UP001430647">
    <property type="component" value="Unassembled WGS sequence"/>
</dbReference>
<dbReference type="InterPro" id="IPR029058">
    <property type="entry name" value="AB_hydrolase_fold"/>
</dbReference>
<dbReference type="SUPFAM" id="SSF53474">
    <property type="entry name" value="alpha/beta-Hydrolases"/>
    <property type="match status" value="1"/>
</dbReference>
<dbReference type="SUPFAM" id="SSF82171">
    <property type="entry name" value="DPP6 N-terminal domain-like"/>
    <property type="match status" value="1"/>
</dbReference>
<evidence type="ECO:0000256" key="2">
    <source>
        <dbReference type="ARBA" id="ARBA00022801"/>
    </source>
</evidence>
<dbReference type="EMBL" id="JAKJPQ010000013">
    <property type="protein sequence ID" value="MCI2262912.1"/>
    <property type="molecule type" value="Genomic_DNA"/>
</dbReference>
<feature type="compositionally biased region" description="Low complexity" evidence="5">
    <location>
        <begin position="839"/>
        <end position="851"/>
    </location>
</feature>
<feature type="domain" description="Peptidase S9 prolyl oligopeptidase catalytic" evidence="7">
    <location>
        <begin position="670"/>
        <end position="830"/>
    </location>
</feature>
<evidence type="ECO:0000256" key="1">
    <source>
        <dbReference type="ARBA" id="ARBA00022670"/>
    </source>
</evidence>
<dbReference type="FunFam" id="3.40.50.1820:FF:000049">
    <property type="entry name" value="probable glutamyl endopeptidase, chloroplastic"/>
    <property type="match status" value="1"/>
</dbReference>
<keyword evidence="3" id="KW-0720">Serine protease</keyword>
<gene>
    <name evidence="8" type="ORF">L3V74_15340</name>
    <name evidence="9" type="ORF">Q7W82_06645</name>
</gene>
<keyword evidence="2" id="KW-0378">Hydrolase</keyword>
<dbReference type="PANTHER" id="PTHR42776:SF28">
    <property type="entry name" value="GLUTAMYL ENDOPEPTIDASE, CHLOROPLASTIC-RELATED"/>
    <property type="match status" value="1"/>
</dbReference>
<feature type="chain" id="PRO_5043605420" evidence="6">
    <location>
        <begin position="35"/>
        <end position="851"/>
    </location>
</feature>
<protein>
    <submittedName>
        <fullName evidence="9">Prolyl oligopeptidase family serine peptidase</fullName>
    </submittedName>
</protein>
<reference evidence="9" key="3">
    <citation type="submission" date="2023-08" db="EMBL/GenBank/DDBJ databases">
        <title>Complete genome sequence of Xanthomonas indica.</title>
        <authorList>
            <person name="Patil P.B."/>
            <person name="Rana R."/>
        </authorList>
    </citation>
    <scope>NUCLEOTIDE SEQUENCE</scope>
    <source>
        <strain evidence="9">PPL560</strain>
    </source>
</reference>
<dbReference type="GO" id="GO:0006508">
    <property type="term" value="P:proteolysis"/>
    <property type="evidence" value="ECO:0007669"/>
    <property type="project" value="UniProtKB-KW"/>
</dbReference>
<dbReference type="Gene3D" id="2.120.10.30">
    <property type="entry name" value="TolB, C-terminal domain"/>
    <property type="match status" value="1"/>
</dbReference>
<dbReference type="GO" id="GO:0004252">
    <property type="term" value="F:serine-type endopeptidase activity"/>
    <property type="evidence" value="ECO:0007669"/>
    <property type="project" value="TreeGrafter"/>
</dbReference>
<dbReference type="Pfam" id="PF00326">
    <property type="entry name" value="Peptidase_S9"/>
    <property type="match status" value="1"/>
</dbReference>
<evidence type="ECO:0000256" key="3">
    <source>
        <dbReference type="ARBA" id="ARBA00022825"/>
    </source>
</evidence>
<keyword evidence="4" id="KW-0809">Transit peptide</keyword>
<feature type="region of interest" description="Disordered" evidence="5">
    <location>
        <begin position="829"/>
        <end position="851"/>
    </location>
</feature>
<dbReference type="PANTHER" id="PTHR42776">
    <property type="entry name" value="SERINE PEPTIDASE S9 FAMILY MEMBER"/>
    <property type="match status" value="1"/>
</dbReference>
<name>A0AAU8I8V1_9XANT</name>
<feature type="signal peptide" evidence="6">
    <location>
        <begin position="1"/>
        <end position="34"/>
    </location>
</feature>
<sequence>MNQITVRGRRRVARPVFSLLCAALAAAGSAAANAASVPAAAAVSADPADSGYQLPSAPLQAIVDAPRPPQLALSPRRDLAAMLQLPALPGIAQVAQPELKLAGLRIHPRTRSQSRFAFGDKLWLLRIADGSELQIEGLPSPLSIAGMAWAPDQRHLAFNRVDARSGANELWVVDIAAQRARRVAERLNTVSGEGYAWMPDSRQLLVLLQPQEQGAAPPADAVPTGPAVQQTAGGGATALRTYQDLLKNEADARQFDDQLRAQPALVDVDGQVQRIASPNLYLSLAPSPDGRYLLAQRLQRPFSYLVPASGFPRTIEVLDRAGKPVHTVAQLPLVEGLPTGNDAVRTGVRDIDWRSDAPATLVWAEAQDGGDPARDAAVRDAVLMQAAPFTAPPVTLARLQSRFAGIVWGRGDLALIDEFWWKTRQTRQWRVAPDHPAQAPQLLVQRSQEDRYADPGTPVTVRDAAGNPRLLIAADGHSLFLRGEGASPQGDRPFLDRYDLDTRQSTRLFQSQAPYYAVPQALLDDSGQRLLITRETPQEPRNFYRLDGADAAPVALTRFTHPTPQLRDVHKEQIRYRRKDGVELTATLLLPPGYDAKRDGPLPMLMWAYPGEFKSADAASQVTDSPYRFNAIGYWGPQAFLALGYAVLNDPSMPIVGEGTREPNDTYVEQLVADAQAAVDEVVRRGVADRDRIAIGGHSYGAFMTANLLAHTRLFKAGIARSGAYNRSLTPFGFQSEERTYWQAQPVYQAMSPFNYADRIKDPLLLIHGAEDNNSGTFPIQSERMYAAIKGNGGTARLVMLPNEAHAYRARESVLQMLAESERWLRTYLGPAPTPKSTPSPGTTAAGAASP</sequence>
<dbReference type="AlphaFoldDB" id="A0AAU8I8V1"/>
<reference evidence="8" key="2">
    <citation type="submission" date="2022-01" db="EMBL/GenBank/DDBJ databases">
        <authorList>
            <person name="Rana R."/>
            <person name="Patil P.B."/>
        </authorList>
    </citation>
    <scope>NUCLEOTIDE SEQUENCE</scope>
    <source>
        <strain evidence="8">PPL560</strain>
    </source>
</reference>
<keyword evidence="1" id="KW-0645">Protease</keyword>
<evidence type="ECO:0000256" key="6">
    <source>
        <dbReference type="SAM" id="SignalP"/>
    </source>
</evidence>
<keyword evidence="6" id="KW-0732">Signal</keyword>